<gene>
    <name evidence="7" type="ORF">CKAN_01157400</name>
</gene>
<name>A0A3S3QBM6_9MAGN</name>
<evidence type="ECO:0000313" key="7">
    <source>
        <dbReference type="EMBL" id="RWR82838.1"/>
    </source>
</evidence>
<evidence type="ECO:0000313" key="8">
    <source>
        <dbReference type="Proteomes" id="UP000283530"/>
    </source>
</evidence>
<keyword evidence="4 6" id="KW-1133">Transmembrane helix</keyword>
<evidence type="ECO:0000256" key="6">
    <source>
        <dbReference type="SAM" id="Phobius"/>
    </source>
</evidence>
<comment type="similarity">
    <text evidence="2">Belongs to the cornichon family.</text>
</comment>
<keyword evidence="8" id="KW-1185">Reference proteome</keyword>
<keyword evidence="5 6" id="KW-0472">Membrane</keyword>
<organism evidence="7 8">
    <name type="scientific">Cinnamomum micranthum f. kanehirae</name>
    <dbReference type="NCBI Taxonomy" id="337451"/>
    <lineage>
        <taxon>Eukaryota</taxon>
        <taxon>Viridiplantae</taxon>
        <taxon>Streptophyta</taxon>
        <taxon>Embryophyta</taxon>
        <taxon>Tracheophyta</taxon>
        <taxon>Spermatophyta</taxon>
        <taxon>Magnoliopsida</taxon>
        <taxon>Magnoliidae</taxon>
        <taxon>Laurales</taxon>
        <taxon>Lauraceae</taxon>
        <taxon>Cinnamomum</taxon>
    </lineage>
</organism>
<dbReference type="STRING" id="337451.A0A3S3QBM6"/>
<sequence>MTNTYVVRYTEIQIPNNHIYVYTDISSTPTSPVTPDHRSYFSSLDHLLLQLVEEEESNRWDAWKLSDSRDLEIRFALSGDSQVAMAWEVILWLVSFFISMALIALAFYQLICLSDLEFDYINPYDSSSRINAVVIPEFVIQGAVCALFLITWHWFMFLIMAPVTYFHIRLYLQRKHLIDVTEVFRLLNDEKKIRLVKLVFYLTLLFITIYRLVASAVTSLVDEDDALLGSGI</sequence>
<evidence type="ECO:0000256" key="3">
    <source>
        <dbReference type="ARBA" id="ARBA00022692"/>
    </source>
</evidence>
<dbReference type="EMBL" id="QPKB01000004">
    <property type="protein sequence ID" value="RWR82838.1"/>
    <property type="molecule type" value="Genomic_DNA"/>
</dbReference>
<dbReference type="SMART" id="SM01398">
    <property type="entry name" value="Cornichon"/>
    <property type="match status" value="1"/>
</dbReference>
<dbReference type="PANTHER" id="PTHR12290">
    <property type="entry name" value="CORNICHON-RELATED"/>
    <property type="match status" value="1"/>
</dbReference>
<feature type="transmembrane region" description="Helical" evidence="6">
    <location>
        <begin position="195"/>
        <end position="213"/>
    </location>
</feature>
<dbReference type="Proteomes" id="UP000283530">
    <property type="component" value="Unassembled WGS sequence"/>
</dbReference>
<protein>
    <submittedName>
        <fullName evidence="7">Protein cornichon 1</fullName>
    </submittedName>
</protein>
<evidence type="ECO:0000256" key="1">
    <source>
        <dbReference type="ARBA" id="ARBA00004141"/>
    </source>
</evidence>
<feature type="transmembrane region" description="Helical" evidence="6">
    <location>
        <begin position="138"/>
        <end position="166"/>
    </location>
</feature>
<evidence type="ECO:0000256" key="5">
    <source>
        <dbReference type="ARBA" id="ARBA00023136"/>
    </source>
</evidence>
<comment type="caution">
    <text evidence="7">The sequence shown here is derived from an EMBL/GenBank/DDBJ whole genome shotgun (WGS) entry which is preliminary data.</text>
</comment>
<feature type="transmembrane region" description="Helical" evidence="6">
    <location>
        <begin position="89"/>
        <end position="111"/>
    </location>
</feature>
<comment type="subcellular location">
    <subcellularLocation>
        <location evidence="1">Membrane</location>
        <topology evidence="1">Multi-pass membrane protein</topology>
    </subcellularLocation>
</comment>
<dbReference type="AlphaFoldDB" id="A0A3S3QBM6"/>
<dbReference type="GO" id="GO:0016192">
    <property type="term" value="P:vesicle-mediated transport"/>
    <property type="evidence" value="ECO:0007669"/>
    <property type="project" value="InterPro"/>
</dbReference>
<reference evidence="7 8" key="1">
    <citation type="journal article" date="2019" name="Nat. Plants">
        <title>Stout camphor tree genome fills gaps in understanding of flowering plant genome evolution.</title>
        <authorList>
            <person name="Chaw S.M."/>
            <person name="Liu Y.C."/>
            <person name="Wu Y.W."/>
            <person name="Wang H.Y."/>
            <person name="Lin C.I."/>
            <person name="Wu C.S."/>
            <person name="Ke H.M."/>
            <person name="Chang L.Y."/>
            <person name="Hsu C.Y."/>
            <person name="Yang H.T."/>
            <person name="Sudianto E."/>
            <person name="Hsu M.H."/>
            <person name="Wu K.P."/>
            <person name="Wang L.N."/>
            <person name="Leebens-Mack J.H."/>
            <person name="Tsai I.J."/>
        </authorList>
    </citation>
    <scope>NUCLEOTIDE SEQUENCE [LARGE SCALE GENOMIC DNA]</scope>
    <source>
        <strain evidence="8">cv. Chaw 1501</strain>
        <tissue evidence="7">Young leaves</tissue>
    </source>
</reference>
<dbReference type="Pfam" id="PF03311">
    <property type="entry name" value="Cornichon"/>
    <property type="match status" value="1"/>
</dbReference>
<evidence type="ECO:0000256" key="4">
    <source>
        <dbReference type="ARBA" id="ARBA00022989"/>
    </source>
</evidence>
<accession>A0A3S3QBM6</accession>
<dbReference type="GO" id="GO:0016020">
    <property type="term" value="C:membrane"/>
    <property type="evidence" value="ECO:0007669"/>
    <property type="project" value="UniProtKB-SubCell"/>
</dbReference>
<dbReference type="OrthoDB" id="434393at2759"/>
<dbReference type="InterPro" id="IPR003377">
    <property type="entry name" value="Cornichon"/>
</dbReference>
<keyword evidence="3 6" id="KW-0812">Transmembrane</keyword>
<evidence type="ECO:0000256" key="2">
    <source>
        <dbReference type="ARBA" id="ARBA00010095"/>
    </source>
</evidence>
<proteinExistence type="inferred from homology"/>